<gene>
    <name evidence="6" type="ORF">BC936DRAFT_137859</name>
</gene>
<dbReference type="InterPro" id="IPR012341">
    <property type="entry name" value="6hp_glycosidase-like_sf"/>
</dbReference>
<dbReference type="SUPFAM" id="SSF48225">
    <property type="entry name" value="Seven-hairpin glycosidases"/>
    <property type="match status" value="1"/>
</dbReference>
<evidence type="ECO:0000256" key="2">
    <source>
        <dbReference type="ARBA" id="ARBA00007658"/>
    </source>
</evidence>
<organism evidence="6 7">
    <name type="scientific">Jimgerdemannia flammicorona</name>
    <dbReference type="NCBI Taxonomy" id="994334"/>
    <lineage>
        <taxon>Eukaryota</taxon>
        <taxon>Fungi</taxon>
        <taxon>Fungi incertae sedis</taxon>
        <taxon>Mucoromycota</taxon>
        <taxon>Mucoromycotina</taxon>
        <taxon>Endogonomycetes</taxon>
        <taxon>Endogonales</taxon>
        <taxon>Endogonaceae</taxon>
        <taxon>Jimgerdemannia</taxon>
    </lineage>
</organism>
<dbReference type="EMBL" id="RBNI01001206">
    <property type="protein sequence ID" value="RUP50744.1"/>
    <property type="molecule type" value="Genomic_DNA"/>
</dbReference>
<dbReference type="Proteomes" id="UP000268093">
    <property type="component" value="Unassembled WGS sequence"/>
</dbReference>
<evidence type="ECO:0000256" key="3">
    <source>
        <dbReference type="ARBA" id="ARBA00022824"/>
    </source>
</evidence>
<accession>A0A433DIQ9</accession>
<keyword evidence="3" id="KW-0256">Endoplasmic reticulum</keyword>
<evidence type="ECO:0000256" key="4">
    <source>
        <dbReference type="ARBA" id="ARBA00023180"/>
    </source>
</evidence>
<dbReference type="PANTHER" id="PTHR45679:SF5">
    <property type="entry name" value="ER DEGRADATION-ENHANCING ALPHA-MANNOSIDASE-LIKE PROTEIN 1"/>
    <property type="match status" value="1"/>
</dbReference>
<dbReference type="GO" id="GO:0005975">
    <property type="term" value="P:carbohydrate metabolic process"/>
    <property type="evidence" value="ECO:0007669"/>
    <property type="project" value="InterPro"/>
</dbReference>
<keyword evidence="4" id="KW-0325">Glycoprotein</keyword>
<dbReference type="GO" id="GO:1904380">
    <property type="term" value="P:endoplasmic reticulum mannose trimming"/>
    <property type="evidence" value="ECO:0007669"/>
    <property type="project" value="InterPro"/>
</dbReference>
<evidence type="ECO:0000313" key="7">
    <source>
        <dbReference type="Proteomes" id="UP000268093"/>
    </source>
</evidence>
<name>A0A433DIQ9_9FUNG</name>
<comment type="subcellular location">
    <subcellularLocation>
        <location evidence="1">Endoplasmic reticulum</location>
    </subcellularLocation>
</comment>
<dbReference type="GO" id="GO:0016020">
    <property type="term" value="C:membrane"/>
    <property type="evidence" value="ECO:0007669"/>
    <property type="project" value="InterPro"/>
</dbReference>
<protein>
    <recommendedName>
        <fullName evidence="5">alpha-1,2-Mannosidase</fullName>
        <ecNumber evidence="5">3.2.1.-</ecNumber>
    </recommendedName>
</protein>
<dbReference type="GO" id="GO:0036503">
    <property type="term" value="P:ERAD pathway"/>
    <property type="evidence" value="ECO:0007669"/>
    <property type="project" value="UniProtKB-ARBA"/>
</dbReference>
<reference evidence="6 7" key="1">
    <citation type="journal article" date="2018" name="New Phytol.">
        <title>Phylogenomics of Endogonaceae and evolution of mycorrhizas within Mucoromycota.</title>
        <authorList>
            <person name="Chang Y."/>
            <person name="Desiro A."/>
            <person name="Na H."/>
            <person name="Sandor L."/>
            <person name="Lipzen A."/>
            <person name="Clum A."/>
            <person name="Barry K."/>
            <person name="Grigoriev I.V."/>
            <person name="Martin F.M."/>
            <person name="Stajich J.E."/>
            <person name="Smith M.E."/>
            <person name="Bonito G."/>
            <person name="Spatafora J.W."/>
        </authorList>
    </citation>
    <scope>NUCLEOTIDE SEQUENCE [LARGE SCALE GENOMIC DNA]</scope>
    <source>
        <strain evidence="6 7">GMNB39</strain>
    </source>
</reference>
<dbReference type="EC" id="3.2.1.-" evidence="5"/>
<dbReference type="Pfam" id="PF01532">
    <property type="entry name" value="Glyco_hydro_47"/>
    <property type="match status" value="1"/>
</dbReference>
<dbReference type="PRINTS" id="PR00747">
    <property type="entry name" value="GLYHDRLASE47"/>
</dbReference>
<dbReference type="GO" id="GO:0005509">
    <property type="term" value="F:calcium ion binding"/>
    <property type="evidence" value="ECO:0007669"/>
    <property type="project" value="InterPro"/>
</dbReference>
<dbReference type="InterPro" id="IPR044674">
    <property type="entry name" value="EDEM1/2/3"/>
</dbReference>
<keyword evidence="5 6" id="KW-0378">Hydrolase</keyword>
<proteinExistence type="inferred from homology"/>
<evidence type="ECO:0000256" key="5">
    <source>
        <dbReference type="RuleBase" id="RU361193"/>
    </source>
</evidence>
<dbReference type="InterPro" id="IPR036026">
    <property type="entry name" value="Seven-hairpin_glycosidases"/>
</dbReference>
<dbReference type="Gene3D" id="1.50.10.10">
    <property type="match status" value="1"/>
</dbReference>
<dbReference type="GO" id="GO:0004571">
    <property type="term" value="F:mannosyl-oligosaccharide 1,2-alpha-mannosidase activity"/>
    <property type="evidence" value="ECO:0007669"/>
    <property type="project" value="InterPro"/>
</dbReference>
<dbReference type="PANTHER" id="PTHR45679">
    <property type="entry name" value="ER DEGRADATION-ENHANCING ALPHA-MANNOSIDASE-LIKE PROTEIN 2"/>
    <property type="match status" value="1"/>
</dbReference>
<comment type="similarity">
    <text evidence="2 5">Belongs to the glycosyl hydrolase 47 family.</text>
</comment>
<evidence type="ECO:0000313" key="6">
    <source>
        <dbReference type="EMBL" id="RUP50744.1"/>
    </source>
</evidence>
<evidence type="ECO:0000256" key="1">
    <source>
        <dbReference type="ARBA" id="ARBA00004240"/>
    </source>
</evidence>
<dbReference type="InterPro" id="IPR001382">
    <property type="entry name" value="Glyco_hydro_47"/>
</dbReference>
<comment type="caution">
    <text evidence="6">The sequence shown here is derived from an EMBL/GenBank/DDBJ whole genome shotgun (WGS) entry which is preliminary data.</text>
</comment>
<dbReference type="OrthoDB" id="8118055at2759"/>
<sequence length="170" mass="19144">MYQRRGWRWRPAALLGVAALCVVCVAPMPARGMPNERRLWLRSNININDALGDYSLTLVDTLDTLAILGDQAEFERAVRLTIATVHFDLDSRVQVFEANIRMLGGLLSAHLLATDRTLGYFIKDYNGELLDMAQDLAKRLMPAFQLSRTGIPYPRVRVGLFGLAYGWCVM</sequence>
<dbReference type="GO" id="GO:0044322">
    <property type="term" value="C:endoplasmic reticulum quality control compartment"/>
    <property type="evidence" value="ECO:0007669"/>
    <property type="project" value="GOC"/>
</dbReference>
<keyword evidence="5" id="KW-0326">Glycosidase</keyword>
<keyword evidence="7" id="KW-1185">Reference proteome</keyword>
<dbReference type="AlphaFoldDB" id="A0A433DIQ9"/>